<dbReference type="InterPro" id="IPR036856">
    <property type="entry name" value="Ald_Oxase/Xan_DH_a/b_sf"/>
</dbReference>
<dbReference type="Gene3D" id="3.90.1170.50">
    <property type="entry name" value="Aldehyde oxidase/xanthine dehydrogenase, a/b hammerhead"/>
    <property type="match status" value="1"/>
</dbReference>
<accession>A0A8G2CID0</accession>
<sequence length="747" mass="78362">MDINMGNGGIGVPVVRRDAMAKVLGVAQYAADFPHENTAYAALTLSKVARGRISRLDTAAAEAVAGVRMVLTHRSLNESLGDETFVMKGGHMQSSFLPLTSDEIHYAGQIVSLTIADTLEAAEEAARLVAIDYAREAASASMDDAGLTEEPADSGIDVGDAEAAFAAAEVKVDATYVTPAQHHNPIELYAASAAWQDGKLLINLPSQWVMGTRAGLAKVFGIPIEDVHVESPYVGGAFGAKASILPHVVLVAMAARRLGRPVKLVVPREAGFTVGSFRPAARSRVRLAATRQGKLTAVMHDEVGQSAVIDHVAFAGMEATSKMYASPNIRMRAATVATDVNSPGFMRAPAEAPSFFGFESAMDELAVALGIDPVELRIMNEPARDPVSGLPWSSRLLVECYRRGAALFGWSDRNPKPGSMVAADGTLIGYGCATATYPSAMAPSSARVRLSADGSCVVYCAAHDVGTGAYTVLGQVAADVLGVPDELVTVEMGHSRHPSGPVSGGSITTGSAGSAVHMAARAVRERLFATVAAGQDRSKMTLADRHVVLPDGSRRAISDIIGGLPGGVIEEHADWKPTDMDDKTMQQGLAGGMAFAGPVGGTHVSFSFGAQFAEVRIDPLLRTIRVARMVGVFACGRIINPRTARSNLMGGMIWGASSALLEESQIDRARGRFANTDLASYHFAANADVGEVVVEMLDEHDSVVNAIGTKAVGEVGIVGMPAAIANAVYHATGVRVRKTPILMEDLL</sequence>
<evidence type="ECO:0000256" key="1">
    <source>
        <dbReference type="ARBA" id="ARBA00022505"/>
    </source>
</evidence>
<dbReference type="Pfam" id="PF01315">
    <property type="entry name" value="Ald_Xan_dh_C"/>
    <property type="match status" value="1"/>
</dbReference>
<dbReference type="SUPFAM" id="SSF54665">
    <property type="entry name" value="CO dehydrogenase molybdoprotein N-domain-like"/>
    <property type="match status" value="1"/>
</dbReference>
<dbReference type="InterPro" id="IPR000674">
    <property type="entry name" value="Ald_Oxase/Xan_DH_a/b"/>
</dbReference>
<name>A0A8G2CID0_ACIRU</name>
<gene>
    <name evidence="4" type="ORF">SAMN05421828_1036</name>
</gene>
<dbReference type="InterPro" id="IPR037165">
    <property type="entry name" value="AldOxase/xan_DH_Mopterin-bd_sf"/>
</dbReference>
<reference evidence="4 5" key="1">
    <citation type="submission" date="2017-01" db="EMBL/GenBank/DDBJ databases">
        <authorList>
            <person name="Varghese N."/>
            <person name="Submissions S."/>
        </authorList>
    </citation>
    <scope>NUCLEOTIDE SEQUENCE [LARGE SCALE GENOMIC DNA]</scope>
    <source>
        <strain evidence="4 5">ATCC 35905</strain>
    </source>
</reference>
<dbReference type="InterPro" id="IPR016208">
    <property type="entry name" value="Ald_Oxase/xanthine_DH-like"/>
</dbReference>
<dbReference type="SMART" id="SM01008">
    <property type="entry name" value="Ald_Xan_dh_C"/>
    <property type="match status" value="1"/>
</dbReference>
<dbReference type="Gene3D" id="3.30.365.10">
    <property type="entry name" value="Aldehyde oxidase/xanthine dehydrogenase, molybdopterin binding domain"/>
    <property type="match status" value="4"/>
</dbReference>
<dbReference type="Pfam" id="PF02738">
    <property type="entry name" value="MoCoBD_1"/>
    <property type="match status" value="1"/>
</dbReference>
<dbReference type="PANTHER" id="PTHR11908">
    <property type="entry name" value="XANTHINE DEHYDROGENASE"/>
    <property type="match status" value="1"/>
</dbReference>
<dbReference type="EMBL" id="FTNE01000003">
    <property type="protein sequence ID" value="SIQ26428.1"/>
    <property type="molecule type" value="Genomic_DNA"/>
</dbReference>
<dbReference type="Proteomes" id="UP000186308">
    <property type="component" value="Unassembled WGS sequence"/>
</dbReference>
<dbReference type="PANTHER" id="PTHR11908:SF132">
    <property type="entry name" value="ALDEHYDE OXIDASE 1-RELATED"/>
    <property type="match status" value="1"/>
</dbReference>
<evidence type="ECO:0000259" key="3">
    <source>
        <dbReference type="SMART" id="SM01008"/>
    </source>
</evidence>
<dbReference type="AlphaFoldDB" id="A0A8G2CID0"/>
<dbReference type="SUPFAM" id="SSF56003">
    <property type="entry name" value="Molybdenum cofactor-binding domain"/>
    <property type="match status" value="1"/>
</dbReference>
<keyword evidence="5" id="KW-1185">Reference proteome</keyword>
<feature type="domain" description="Aldehyde oxidase/xanthine dehydrogenase a/b hammerhead" evidence="3">
    <location>
        <begin position="24"/>
        <end position="137"/>
    </location>
</feature>
<dbReference type="InterPro" id="IPR046867">
    <property type="entry name" value="AldOxase/xan_DH_MoCoBD2"/>
</dbReference>
<dbReference type="Pfam" id="PF20256">
    <property type="entry name" value="MoCoBD_2"/>
    <property type="match status" value="1"/>
</dbReference>
<proteinExistence type="predicted"/>
<protein>
    <submittedName>
        <fullName evidence="4">Xanthine dehydrogenase YagR molybdenum-binding subunit</fullName>
    </submittedName>
</protein>
<dbReference type="GO" id="GO:0016491">
    <property type="term" value="F:oxidoreductase activity"/>
    <property type="evidence" value="ECO:0007669"/>
    <property type="project" value="UniProtKB-KW"/>
</dbReference>
<keyword evidence="2" id="KW-0560">Oxidoreductase</keyword>
<dbReference type="OrthoDB" id="8428274at2"/>
<evidence type="ECO:0000313" key="4">
    <source>
        <dbReference type="EMBL" id="SIQ26428.1"/>
    </source>
</evidence>
<dbReference type="RefSeq" id="WP_029311534.1">
    <property type="nucleotide sequence ID" value="NZ_FTNE01000003.1"/>
</dbReference>
<evidence type="ECO:0000256" key="2">
    <source>
        <dbReference type="ARBA" id="ARBA00023002"/>
    </source>
</evidence>
<evidence type="ECO:0000313" key="5">
    <source>
        <dbReference type="Proteomes" id="UP000186308"/>
    </source>
</evidence>
<dbReference type="GO" id="GO:0005506">
    <property type="term" value="F:iron ion binding"/>
    <property type="evidence" value="ECO:0007669"/>
    <property type="project" value="InterPro"/>
</dbReference>
<dbReference type="InterPro" id="IPR008274">
    <property type="entry name" value="AldOxase/xan_DH_MoCoBD1"/>
</dbReference>
<comment type="caution">
    <text evidence="4">The sequence shown here is derived from an EMBL/GenBank/DDBJ whole genome shotgun (WGS) entry which is preliminary data.</text>
</comment>
<organism evidence="4 5">
    <name type="scientific">Acidiphilium rubrum</name>
    <dbReference type="NCBI Taxonomy" id="526"/>
    <lineage>
        <taxon>Bacteria</taxon>
        <taxon>Pseudomonadati</taxon>
        <taxon>Pseudomonadota</taxon>
        <taxon>Alphaproteobacteria</taxon>
        <taxon>Acetobacterales</taxon>
        <taxon>Acidocellaceae</taxon>
        <taxon>Acidiphilium</taxon>
    </lineage>
</organism>
<keyword evidence="1" id="KW-0500">Molybdenum</keyword>